<reference evidence="1 2" key="1">
    <citation type="journal article" date="2018" name="Mol. Biol. Evol.">
        <title>Analysis of the draft genome of the red seaweed Gracilariopsis chorda provides insights into genome size evolution in Rhodophyta.</title>
        <authorList>
            <person name="Lee J."/>
            <person name="Yang E.C."/>
            <person name="Graf L."/>
            <person name="Yang J.H."/>
            <person name="Qiu H."/>
            <person name="Zel Zion U."/>
            <person name="Chan C.X."/>
            <person name="Stephens T.G."/>
            <person name="Weber A.P.M."/>
            <person name="Boo G.H."/>
            <person name="Boo S.M."/>
            <person name="Kim K.M."/>
            <person name="Shin Y."/>
            <person name="Jung M."/>
            <person name="Lee S.J."/>
            <person name="Yim H.S."/>
            <person name="Lee J.H."/>
            <person name="Bhattacharya D."/>
            <person name="Yoon H.S."/>
        </authorList>
    </citation>
    <scope>NUCLEOTIDE SEQUENCE [LARGE SCALE GENOMIC DNA]</scope>
    <source>
        <strain evidence="1 2">SKKU-2015</strain>
        <tissue evidence="1">Whole body</tissue>
    </source>
</reference>
<proteinExistence type="predicted"/>
<comment type="caution">
    <text evidence="1">The sequence shown here is derived from an EMBL/GenBank/DDBJ whole genome shotgun (WGS) entry which is preliminary data.</text>
</comment>
<dbReference type="AlphaFoldDB" id="A0A2V3IVF8"/>
<evidence type="ECO:0000313" key="1">
    <source>
        <dbReference type="EMBL" id="PXF46128.1"/>
    </source>
</evidence>
<dbReference type="PANTHER" id="PTHR12403">
    <property type="entry name" value="TRAFFICKING PROTEIN PARTICLE COMPLEX SUBUNIT 2"/>
    <property type="match status" value="1"/>
</dbReference>
<dbReference type="STRING" id="448386.A0A2V3IVF8"/>
<dbReference type="Proteomes" id="UP000247409">
    <property type="component" value="Unassembled WGS sequence"/>
</dbReference>
<dbReference type="InterPro" id="IPR006722">
    <property type="entry name" value="Sedlin"/>
</dbReference>
<evidence type="ECO:0000313" key="2">
    <source>
        <dbReference type="Proteomes" id="UP000247409"/>
    </source>
</evidence>
<protein>
    <submittedName>
        <fullName evidence="1">Trafficking protein particle complex subunit 2-like protein</fullName>
    </submittedName>
</protein>
<keyword evidence="2" id="KW-1185">Reference proteome</keyword>
<dbReference type="GO" id="GO:0005737">
    <property type="term" value="C:cytoplasm"/>
    <property type="evidence" value="ECO:0007669"/>
    <property type="project" value="GOC"/>
</dbReference>
<dbReference type="Gene3D" id="3.30.450.70">
    <property type="match status" value="1"/>
</dbReference>
<organism evidence="1 2">
    <name type="scientific">Gracilariopsis chorda</name>
    <dbReference type="NCBI Taxonomy" id="448386"/>
    <lineage>
        <taxon>Eukaryota</taxon>
        <taxon>Rhodophyta</taxon>
        <taxon>Florideophyceae</taxon>
        <taxon>Rhodymeniophycidae</taxon>
        <taxon>Gracilariales</taxon>
        <taxon>Gracilariaceae</taxon>
        <taxon>Gracilariopsis</taxon>
    </lineage>
</organism>
<dbReference type="InterPro" id="IPR011012">
    <property type="entry name" value="Longin-like_dom_sf"/>
</dbReference>
<dbReference type="SUPFAM" id="SSF64356">
    <property type="entry name" value="SNARE-like"/>
    <property type="match status" value="1"/>
</dbReference>
<dbReference type="OrthoDB" id="10258445at2759"/>
<accession>A0A2V3IVF8</accession>
<dbReference type="EMBL" id="NBIV01000044">
    <property type="protein sequence ID" value="PXF46128.1"/>
    <property type="molecule type" value="Genomic_DNA"/>
</dbReference>
<name>A0A2V3IVF8_9FLOR</name>
<dbReference type="Pfam" id="PF04628">
    <property type="entry name" value="Sedlin_N"/>
    <property type="match status" value="1"/>
</dbReference>
<sequence>MENGDKKGSKSGEGGQERGQIVCVAVIAPNNALLYMRVMNAKQKQGEAEESGWRQMQEVVYNSLDVVEERVWSAKGRGGGAVGRESDGYVGCLAVVGRTCVYGSVSKSAYKTIVVVREGRDGAQHNGVRAALAAIGEALVAALMNCALTPRHALRARRFDRRLLSIAADFGDAP</sequence>
<gene>
    <name evidence="1" type="ORF">BWQ96_04134</name>
</gene>
<dbReference type="GO" id="GO:0006888">
    <property type="term" value="P:endoplasmic reticulum to Golgi vesicle-mediated transport"/>
    <property type="evidence" value="ECO:0007669"/>
    <property type="project" value="InterPro"/>
</dbReference>